<dbReference type="PROSITE" id="PS50943">
    <property type="entry name" value="HTH_CROC1"/>
    <property type="match status" value="1"/>
</dbReference>
<dbReference type="CDD" id="cd00093">
    <property type="entry name" value="HTH_XRE"/>
    <property type="match status" value="1"/>
</dbReference>
<sequence>MRTDETLSRGNPLGEYLRARREQLPPELAGITAAGHRRVSGLRREEVALLAGVSTDYYTRLEQGRERNPSRQLLHAVARALQLDEDAVAHLVHLTAPPGPRRRRRGPEQVSPALRQLLGALATPGLVLGRSLDVLALNPLAHALYASFARTDNLLRMTFLDPAARSFHRDWDEAARASVAALRSAAGRDREDRGLIELVGELALRSAEFRVLWARHEVHGKSGGAKRFRHPQIGDLDLTFETFTVNSSPEQQLVVYQAAPGTASAEGLALLRALAA</sequence>
<name>A0ABW1EW04_9ACTN</name>
<protein>
    <submittedName>
        <fullName evidence="2">Helix-turn-helix domain-containing protein</fullName>
    </submittedName>
</protein>
<keyword evidence="3" id="KW-1185">Reference proteome</keyword>
<feature type="domain" description="HTH cro/C1-type" evidence="1">
    <location>
        <begin position="41"/>
        <end position="88"/>
    </location>
</feature>
<dbReference type="PANTHER" id="PTHR35010:SF2">
    <property type="entry name" value="BLL4672 PROTEIN"/>
    <property type="match status" value="1"/>
</dbReference>
<evidence type="ECO:0000313" key="2">
    <source>
        <dbReference type="EMBL" id="MFC5885124.1"/>
    </source>
</evidence>
<dbReference type="Gene3D" id="1.10.260.40">
    <property type="entry name" value="lambda repressor-like DNA-binding domains"/>
    <property type="match status" value="1"/>
</dbReference>
<dbReference type="InterPro" id="IPR041413">
    <property type="entry name" value="MLTR_LBD"/>
</dbReference>
<evidence type="ECO:0000313" key="3">
    <source>
        <dbReference type="Proteomes" id="UP001596067"/>
    </source>
</evidence>
<dbReference type="EMBL" id="JBHSOD010000008">
    <property type="protein sequence ID" value="MFC5885124.1"/>
    <property type="molecule type" value="Genomic_DNA"/>
</dbReference>
<evidence type="ECO:0000259" key="1">
    <source>
        <dbReference type="PROSITE" id="PS50943"/>
    </source>
</evidence>
<dbReference type="InterPro" id="IPR010982">
    <property type="entry name" value="Lambda_DNA-bd_dom_sf"/>
</dbReference>
<dbReference type="SUPFAM" id="SSF47413">
    <property type="entry name" value="lambda repressor-like DNA-binding domains"/>
    <property type="match status" value="1"/>
</dbReference>
<proteinExistence type="predicted"/>
<dbReference type="Pfam" id="PF13560">
    <property type="entry name" value="HTH_31"/>
    <property type="match status" value="1"/>
</dbReference>
<dbReference type="Proteomes" id="UP001596067">
    <property type="component" value="Unassembled WGS sequence"/>
</dbReference>
<dbReference type="RefSeq" id="WP_313762109.1">
    <property type="nucleotide sequence ID" value="NZ_BAAAVH010000084.1"/>
</dbReference>
<gene>
    <name evidence="2" type="ORF">ACFP0N_09095</name>
</gene>
<dbReference type="InterPro" id="IPR001387">
    <property type="entry name" value="Cro/C1-type_HTH"/>
</dbReference>
<dbReference type="SMART" id="SM00530">
    <property type="entry name" value="HTH_XRE"/>
    <property type="match status" value="1"/>
</dbReference>
<dbReference type="Gene3D" id="3.30.450.180">
    <property type="match status" value="1"/>
</dbReference>
<dbReference type="PANTHER" id="PTHR35010">
    <property type="entry name" value="BLL4672 PROTEIN-RELATED"/>
    <property type="match status" value="1"/>
</dbReference>
<comment type="caution">
    <text evidence="2">The sequence shown here is derived from an EMBL/GenBank/DDBJ whole genome shotgun (WGS) entry which is preliminary data.</text>
</comment>
<reference evidence="3" key="1">
    <citation type="journal article" date="2019" name="Int. J. Syst. Evol. Microbiol.">
        <title>The Global Catalogue of Microorganisms (GCM) 10K type strain sequencing project: providing services to taxonomists for standard genome sequencing and annotation.</title>
        <authorList>
            <consortium name="The Broad Institute Genomics Platform"/>
            <consortium name="The Broad Institute Genome Sequencing Center for Infectious Disease"/>
            <person name="Wu L."/>
            <person name="Ma J."/>
        </authorList>
    </citation>
    <scope>NUCLEOTIDE SEQUENCE [LARGE SCALE GENOMIC DNA]</scope>
    <source>
        <strain evidence="3">CGMCC 4.1469</strain>
    </source>
</reference>
<organism evidence="2 3">
    <name type="scientific">Kitasatospora aburaviensis</name>
    <dbReference type="NCBI Taxonomy" id="67265"/>
    <lineage>
        <taxon>Bacteria</taxon>
        <taxon>Bacillati</taxon>
        <taxon>Actinomycetota</taxon>
        <taxon>Actinomycetes</taxon>
        <taxon>Kitasatosporales</taxon>
        <taxon>Streptomycetaceae</taxon>
        <taxon>Kitasatospora</taxon>
    </lineage>
</organism>
<accession>A0ABW1EW04</accession>
<dbReference type="Pfam" id="PF17765">
    <property type="entry name" value="MLTR_LBD"/>
    <property type="match status" value="1"/>
</dbReference>